<evidence type="ECO:0000256" key="5">
    <source>
        <dbReference type="ARBA" id="ARBA00022801"/>
    </source>
</evidence>
<dbReference type="InterPro" id="IPR001650">
    <property type="entry name" value="Helicase_C-like"/>
</dbReference>
<proteinExistence type="inferred from homology"/>
<keyword evidence="9 15" id="KW-0233">DNA recombination</keyword>
<dbReference type="SUPFAM" id="SSF52540">
    <property type="entry name" value="P-loop containing nucleoside triphosphate hydrolases"/>
    <property type="match status" value="2"/>
</dbReference>
<comment type="function">
    <text evidence="15">Plays a critical role in recombination and DNA repair. Helps process Holliday junction intermediates to mature products by catalyzing branch migration. Has replication fork regression activity, unwinds stalled or blocked replication forks to make a HJ that can be resolved. Has a DNA unwinding activity characteristic of a DNA helicase with 3'-5' polarity.</text>
</comment>
<keyword evidence="3 15" id="KW-0547">Nucleotide-binding</keyword>
<dbReference type="InterPro" id="IPR012340">
    <property type="entry name" value="NA-bd_OB-fold"/>
</dbReference>
<dbReference type="eggNOG" id="COG1200">
    <property type="taxonomic scope" value="Bacteria"/>
</dbReference>
<dbReference type="NCBIfam" id="NF008168">
    <property type="entry name" value="PRK10917.2-2"/>
    <property type="match status" value="1"/>
</dbReference>
<dbReference type="CDD" id="cd17992">
    <property type="entry name" value="DEXHc_RecG"/>
    <property type="match status" value="1"/>
</dbReference>
<comment type="catalytic activity">
    <reaction evidence="14 15">
        <text>ATP + H2O = ADP + phosphate + H(+)</text>
        <dbReference type="Rhea" id="RHEA:13065"/>
        <dbReference type="ChEBI" id="CHEBI:15377"/>
        <dbReference type="ChEBI" id="CHEBI:15378"/>
        <dbReference type="ChEBI" id="CHEBI:30616"/>
        <dbReference type="ChEBI" id="CHEBI:43474"/>
        <dbReference type="ChEBI" id="CHEBI:456216"/>
        <dbReference type="EC" id="5.6.2.4"/>
    </reaction>
</comment>
<evidence type="ECO:0000256" key="11">
    <source>
        <dbReference type="ARBA" id="ARBA00023235"/>
    </source>
</evidence>
<dbReference type="GO" id="GO:0016887">
    <property type="term" value="F:ATP hydrolysis activity"/>
    <property type="evidence" value="ECO:0007669"/>
    <property type="project" value="RHEA"/>
</dbReference>
<dbReference type="Pfam" id="PF00271">
    <property type="entry name" value="Helicase_C"/>
    <property type="match status" value="1"/>
</dbReference>
<gene>
    <name evidence="18" type="primary">recG</name>
    <name evidence="18" type="ordered locus">COPRO5265_0278</name>
</gene>
<dbReference type="GO" id="GO:0003677">
    <property type="term" value="F:DNA binding"/>
    <property type="evidence" value="ECO:0007669"/>
    <property type="project" value="UniProtKB-KW"/>
</dbReference>
<dbReference type="InterPro" id="IPR011545">
    <property type="entry name" value="DEAD/DEAH_box_helicase_dom"/>
</dbReference>
<dbReference type="RefSeq" id="WP_012543452.1">
    <property type="nucleotide sequence ID" value="NC_011295.1"/>
</dbReference>
<evidence type="ECO:0000256" key="13">
    <source>
        <dbReference type="ARBA" id="ARBA00034808"/>
    </source>
</evidence>
<feature type="domain" description="Helicase ATP-binding" evidence="16">
    <location>
        <begin position="378"/>
        <end position="541"/>
    </location>
</feature>
<dbReference type="STRING" id="309798.COPRO5265_0278"/>
<dbReference type="InterPro" id="IPR047112">
    <property type="entry name" value="RecG/Mfd"/>
</dbReference>
<protein>
    <recommendedName>
        <fullName evidence="2 15">ATP-dependent DNA helicase RecG</fullName>
        <ecNumber evidence="13 15">5.6.2.4</ecNumber>
    </recommendedName>
</protein>
<keyword evidence="5 15" id="KW-0378">Hydrolase</keyword>
<dbReference type="PANTHER" id="PTHR47964:SF1">
    <property type="entry name" value="ATP-DEPENDENT DNA HELICASE HOMOLOG RECG, CHLOROPLASTIC"/>
    <property type="match status" value="1"/>
</dbReference>
<dbReference type="NCBIfam" id="TIGR00643">
    <property type="entry name" value="recG"/>
    <property type="match status" value="1"/>
</dbReference>
<evidence type="ECO:0000256" key="15">
    <source>
        <dbReference type="RuleBase" id="RU363016"/>
    </source>
</evidence>
<dbReference type="SMART" id="SM00487">
    <property type="entry name" value="DEXDc"/>
    <property type="match status" value="1"/>
</dbReference>
<dbReference type="Proteomes" id="UP000001732">
    <property type="component" value="Chromosome"/>
</dbReference>
<dbReference type="InterPro" id="IPR033454">
    <property type="entry name" value="RecG_wedge"/>
</dbReference>
<dbReference type="InterPro" id="IPR045562">
    <property type="entry name" value="RecG_dom3_C"/>
</dbReference>
<evidence type="ECO:0000313" key="18">
    <source>
        <dbReference type="EMBL" id="ACI16800.1"/>
    </source>
</evidence>
<dbReference type="Pfam" id="PF19833">
    <property type="entry name" value="RecG_dom3_C"/>
    <property type="match status" value="1"/>
</dbReference>
<dbReference type="InterPro" id="IPR004609">
    <property type="entry name" value="ATP-dep_DNA_helicase_RecG"/>
</dbReference>
<name>B5Y798_COPPD</name>
<dbReference type="NCBIfam" id="NF008165">
    <property type="entry name" value="PRK10917.1-3"/>
    <property type="match status" value="1"/>
</dbReference>
<dbReference type="SMART" id="SM00490">
    <property type="entry name" value="HELICc"/>
    <property type="match status" value="1"/>
</dbReference>
<evidence type="ECO:0000256" key="1">
    <source>
        <dbReference type="ARBA" id="ARBA00007504"/>
    </source>
</evidence>
<evidence type="ECO:0000256" key="2">
    <source>
        <dbReference type="ARBA" id="ARBA00017846"/>
    </source>
</evidence>
<reference evidence="19" key="1">
    <citation type="submission" date="2008-08" db="EMBL/GenBank/DDBJ databases">
        <title>The complete genome sequence of Coprothermobacter proteolyticus strain ATCC 5245 / DSM 5265 / BT.</title>
        <authorList>
            <person name="Dodson R.J."/>
            <person name="Durkin A.S."/>
            <person name="Wu M."/>
            <person name="Eisen J."/>
            <person name="Sutton G."/>
        </authorList>
    </citation>
    <scope>NUCLEOTIDE SEQUENCE [LARGE SCALE GENOMIC DNA]</scope>
    <source>
        <strain evidence="19">ATCC 35245 / DSM 5265 / OCM 4 / BT</strain>
    </source>
</reference>
<dbReference type="Gene3D" id="2.40.50.140">
    <property type="entry name" value="Nucleic acid-binding proteins"/>
    <property type="match status" value="1"/>
</dbReference>
<comment type="similarity">
    <text evidence="1 15">Belongs to the helicase family. RecG subfamily.</text>
</comment>
<dbReference type="EMBL" id="CP001145">
    <property type="protein sequence ID" value="ACI16800.1"/>
    <property type="molecule type" value="Genomic_DNA"/>
</dbReference>
<dbReference type="Pfam" id="PF17191">
    <property type="entry name" value="RecG_wedge"/>
    <property type="match status" value="1"/>
</dbReference>
<accession>B5Y798</accession>
<keyword evidence="8" id="KW-0238">DNA-binding</keyword>
<sequence>MKSELQNKLSLALKREVDSKFAVTQTEDEWFHYVVVEYLSELRKSVNTPLELVQIDELIAEFNRYPLLPLSERKKLCQHLVGLVKKHSKEADEGGAGVQQRPYEPAELWEEPVSKLKGVGSKVGASLEKLDVTTVWDLIHYVPMRFVDRSKILKVKQLRTGIDATVLGTVVDVKLQKTYRGYRLLTVTLQDDTGRVDLVFFNQEFLARKFRRGQLVMVTGKVESNHGRLQLTNLRSDSFEVLEPGKEILPMIPVYRAGAGTTTNTIRKVIFNALDQYSHKVPEIFPYWQEKGFLSYPDAVEKLHRPENQAQFEKARSEIAYREIFVLQVLLALRKKVIGQAQGISFRVERDWIEELERKLPFTLTNAQKRVILEILNDMQKSKPMNRLLQGDVGSGKTVVAMFAMFVAAKNGKQSAVMVPTEVLAFQHYMVFSQWAEQFGLRVGLLVGSLSASEKSKVKRYLKSGQLDIVVGTHALIQEDTSFKDLGLVIIDEQHRFGVYQRAALISMDKSKQPDVLVMSATPIPRTLVLTYYGDLDVSVIDELPPNRKPVKTFWVSEKRRSSVYEAVKRELDEGRQAYVVAPLIEESESIEAAAATSLYEELCSTFLKDYKVGLLHGKMNKEEKKNVMDEFRKGSLQVLVSTTVIEVGVDVPNATVMVIEGADRFGLSQLHQLRGRVVRSSYQAYCYLIANAKTQEAVERLESMVKYSDGFALAEKDLLLRGPGELMGERQHGFSGMRVADLIKDMKMLEPARQDAERLVSEDPNLERPSSSFLRRYLLKEFGDASFLLGVA</sequence>
<dbReference type="Gene3D" id="3.40.50.300">
    <property type="entry name" value="P-loop containing nucleotide triphosphate hydrolases"/>
    <property type="match status" value="2"/>
</dbReference>
<dbReference type="HOGENOM" id="CLU_005122_7_1_9"/>
<evidence type="ECO:0000259" key="17">
    <source>
        <dbReference type="PROSITE" id="PS51194"/>
    </source>
</evidence>
<evidence type="ECO:0000259" key="16">
    <source>
        <dbReference type="PROSITE" id="PS51192"/>
    </source>
</evidence>
<feature type="domain" description="Helicase C-terminal" evidence="17">
    <location>
        <begin position="574"/>
        <end position="720"/>
    </location>
</feature>
<dbReference type="GO" id="GO:0006281">
    <property type="term" value="P:DNA repair"/>
    <property type="evidence" value="ECO:0007669"/>
    <property type="project" value="UniProtKB-UniRule"/>
</dbReference>
<dbReference type="EC" id="5.6.2.4" evidence="13 15"/>
<evidence type="ECO:0000256" key="7">
    <source>
        <dbReference type="ARBA" id="ARBA00022840"/>
    </source>
</evidence>
<evidence type="ECO:0000256" key="8">
    <source>
        <dbReference type="ARBA" id="ARBA00023125"/>
    </source>
</evidence>
<dbReference type="PROSITE" id="PS51194">
    <property type="entry name" value="HELICASE_CTER"/>
    <property type="match status" value="1"/>
</dbReference>
<evidence type="ECO:0000256" key="10">
    <source>
        <dbReference type="ARBA" id="ARBA00023204"/>
    </source>
</evidence>
<dbReference type="InterPro" id="IPR014001">
    <property type="entry name" value="Helicase_ATP-bd"/>
</dbReference>
<evidence type="ECO:0000313" key="19">
    <source>
        <dbReference type="Proteomes" id="UP000001732"/>
    </source>
</evidence>
<keyword evidence="6 15" id="KW-0347">Helicase</keyword>
<dbReference type="Pfam" id="PF00270">
    <property type="entry name" value="DEAD"/>
    <property type="match status" value="1"/>
</dbReference>
<dbReference type="GO" id="GO:0005524">
    <property type="term" value="F:ATP binding"/>
    <property type="evidence" value="ECO:0007669"/>
    <property type="project" value="UniProtKB-KW"/>
</dbReference>
<organism evidence="18 19">
    <name type="scientific">Coprothermobacter proteolyticus (strain ATCC 35245 / DSM 5265 / OCM 4 / BT)</name>
    <dbReference type="NCBI Taxonomy" id="309798"/>
    <lineage>
        <taxon>Bacteria</taxon>
        <taxon>Pseudomonadati</taxon>
        <taxon>Coprothermobacterota</taxon>
        <taxon>Coprothermobacteria</taxon>
        <taxon>Coprothermobacterales</taxon>
        <taxon>Coprothermobacteraceae</taxon>
        <taxon>Coprothermobacter</taxon>
    </lineage>
</organism>
<dbReference type="GO" id="GO:0043138">
    <property type="term" value="F:3'-5' DNA helicase activity"/>
    <property type="evidence" value="ECO:0007669"/>
    <property type="project" value="UniProtKB-EC"/>
</dbReference>
<dbReference type="KEGG" id="cpo:COPRO5265_0278"/>
<dbReference type="Gene3D" id="1.10.150.20">
    <property type="entry name" value="5' to 3' exonuclease, C-terminal subdomain"/>
    <property type="match status" value="1"/>
</dbReference>
<evidence type="ECO:0000256" key="6">
    <source>
        <dbReference type="ARBA" id="ARBA00022806"/>
    </source>
</evidence>
<evidence type="ECO:0000256" key="14">
    <source>
        <dbReference type="ARBA" id="ARBA00048988"/>
    </source>
</evidence>
<dbReference type="PROSITE" id="PS51192">
    <property type="entry name" value="HELICASE_ATP_BIND_1"/>
    <property type="match status" value="1"/>
</dbReference>
<keyword evidence="19" id="KW-1185">Reference proteome</keyword>
<evidence type="ECO:0000256" key="12">
    <source>
        <dbReference type="ARBA" id="ARBA00034617"/>
    </source>
</evidence>
<keyword evidence="7 15" id="KW-0067">ATP-binding</keyword>
<evidence type="ECO:0000256" key="3">
    <source>
        <dbReference type="ARBA" id="ARBA00022741"/>
    </source>
</evidence>
<dbReference type="PANTHER" id="PTHR47964">
    <property type="entry name" value="ATP-DEPENDENT DNA HELICASE HOMOLOG RECG, CHLOROPLASTIC"/>
    <property type="match status" value="1"/>
</dbReference>
<reference evidence="18 19" key="2">
    <citation type="journal article" date="2014" name="Genome Announc.">
        <title>Complete Genome Sequence of Coprothermobacter proteolyticus DSM 5265.</title>
        <authorList>
            <person name="Alexiev A."/>
            <person name="Coil D.A."/>
            <person name="Badger J.H."/>
            <person name="Enticknap J."/>
            <person name="Ward N."/>
            <person name="Robb F.T."/>
            <person name="Eisen J.A."/>
        </authorList>
    </citation>
    <scope>NUCLEOTIDE SEQUENCE [LARGE SCALE GENOMIC DNA]</scope>
    <source>
        <strain evidence="19">ATCC 35245 / DSM 5265 / OCM 4 / BT</strain>
    </source>
</reference>
<comment type="catalytic activity">
    <reaction evidence="12 15">
        <text>Couples ATP hydrolysis with the unwinding of duplex DNA by translocating in the 3'-5' direction.</text>
        <dbReference type="EC" id="5.6.2.4"/>
    </reaction>
</comment>
<dbReference type="CDD" id="cd04488">
    <property type="entry name" value="RecG_wedge_OBF"/>
    <property type="match status" value="1"/>
</dbReference>
<keyword evidence="11" id="KW-0413">Isomerase</keyword>
<dbReference type="AlphaFoldDB" id="B5Y798"/>
<dbReference type="SUPFAM" id="SSF50249">
    <property type="entry name" value="Nucleic acid-binding proteins"/>
    <property type="match status" value="1"/>
</dbReference>
<dbReference type="GO" id="GO:0006310">
    <property type="term" value="P:DNA recombination"/>
    <property type="evidence" value="ECO:0007669"/>
    <property type="project" value="UniProtKB-UniRule"/>
</dbReference>
<dbReference type="InterPro" id="IPR027417">
    <property type="entry name" value="P-loop_NTPase"/>
</dbReference>
<keyword evidence="10 15" id="KW-0234">DNA repair</keyword>
<evidence type="ECO:0000256" key="4">
    <source>
        <dbReference type="ARBA" id="ARBA00022763"/>
    </source>
</evidence>
<keyword evidence="4 15" id="KW-0227">DNA damage</keyword>
<evidence type="ECO:0000256" key="9">
    <source>
        <dbReference type="ARBA" id="ARBA00023172"/>
    </source>
</evidence>